<name>A0ABD6XNN0_ENTAG</name>
<evidence type="ECO:0000313" key="1">
    <source>
        <dbReference type="EMBL" id="PWJ76406.1"/>
    </source>
</evidence>
<protein>
    <submittedName>
        <fullName evidence="1">Uncharacterized protein</fullName>
    </submittedName>
</protein>
<proteinExistence type="predicted"/>
<evidence type="ECO:0000313" key="2">
    <source>
        <dbReference type="Proteomes" id="UP000245996"/>
    </source>
</evidence>
<sequence>MFFKARSLVCLIIQDVNLSSGLAKNISYALDYSISSGEMLIRLNFYLDQILSESDIYSIEVIKLASGLQFDIKKILS</sequence>
<dbReference type="AlphaFoldDB" id="A0ABD6XNN0"/>
<organism evidence="1 2">
    <name type="scientific">Enterobacter agglomerans</name>
    <name type="common">Erwinia herbicola</name>
    <name type="synonym">Pantoea agglomerans</name>
    <dbReference type="NCBI Taxonomy" id="549"/>
    <lineage>
        <taxon>Bacteria</taxon>
        <taxon>Pseudomonadati</taxon>
        <taxon>Pseudomonadota</taxon>
        <taxon>Gammaproteobacteria</taxon>
        <taxon>Enterobacterales</taxon>
        <taxon>Erwiniaceae</taxon>
        <taxon>Pantoea</taxon>
        <taxon>Pantoea agglomerans group</taxon>
    </lineage>
</organism>
<comment type="caution">
    <text evidence="1">The sequence shown here is derived from an EMBL/GenBank/DDBJ whole genome shotgun (WGS) entry which is preliminary data.</text>
</comment>
<reference evidence="1 2" key="1">
    <citation type="submission" date="2018-05" db="EMBL/GenBank/DDBJ databases">
        <title>Genomic Encyclopedia of Type Strains, Phase IV (KMG-V): Genome sequencing to study the core and pangenomes of soil and plant-associated prokaryotes.</title>
        <authorList>
            <person name="Whitman W."/>
        </authorList>
    </citation>
    <scope>NUCLEOTIDE SEQUENCE [LARGE SCALE GENOMIC DNA]</scope>
    <source>
        <strain evidence="1 2">PNG 92-11</strain>
    </source>
</reference>
<gene>
    <name evidence="1" type="ORF">C7430_11119</name>
</gene>
<dbReference type="Proteomes" id="UP000245996">
    <property type="component" value="Unassembled WGS sequence"/>
</dbReference>
<accession>A0ABD6XNN0</accession>
<dbReference type="EMBL" id="QGHE01000011">
    <property type="protein sequence ID" value="PWJ76406.1"/>
    <property type="molecule type" value="Genomic_DNA"/>
</dbReference>